<gene>
    <name evidence="2" type="ORF">AAF712_011685</name>
</gene>
<keyword evidence="1" id="KW-0472">Membrane</keyword>
<dbReference type="PANTHER" id="PTHR28002:SF1">
    <property type="entry name" value="MIOREX COMPLEX COMPONENT 11"/>
    <property type="match status" value="1"/>
</dbReference>
<evidence type="ECO:0000313" key="2">
    <source>
        <dbReference type="EMBL" id="KAL0061462.1"/>
    </source>
</evidence>
<accession>A0ABR2ZJU4</accession>
<proteinExistence type="predicted"/>
<sequence length="182" mass="19881">MTSNSGRYRQALNAISARTGAPLPSLIFSFGILHEITAVAPLFGIFYGARMLGVGERIVATVVNVDEPNPDDSPAVTWAKEKCRTWIEEGEGWAERVGRRYGVFGYEKRKRGEGVETGSNASRPYIQGHLAGDVANAVVAYGMTKALLPARIGLSLYLSPAFSRGVVEPCRRFVIRQFKSKS</sequence>
<organism evidence="2 3">
    <name type="scientific">Marasmius tenuissimus</name>
    <dbReference type="NCBI Taxonomy" id="585030"/>
    <lineage>
        <taxon>Eukaryota</taxon>
        <taxon>Fungi</taxon>
        <taxon>Dikarya</taxon>
        <taxon>Basidiomycota</taxon>
        <taxon>Agaricomycotina</taxon>
        <taxon>Agaricomycetes</taxon>
        <taxon>Agaricomycetidae</taxon>
        <taxon>Agaricales</taxon>
        <taxon>Marasmiineae</taxon>
        <taxon>Marasmiaceae</taxon>
        <taxon>Marasmius</taxon>
    </lineage>
</organism>
<name>A0ABR2ZJU4_9AGAR</name>
<dbReference type="EMBL" id="JBBXMP010000134">
    <property type="protein sequence ID" value="KAL0061462.1"/>
    <property type="molecule type" value="Genomic_DNA"/>
</dbReference>
<reference evidence="2 3" key="1">
    <citation type="submission" date="2024-05" db="EMBL/GenBank/DDBJ databases">
        <title>A draft genome resource for the thread blight pathogen Marasmius tenuissimus strain MS-2.</title>
        <authorList>
            <person name="Yulfo-Soto G.E."/>
            <person name="Baruah I.K."/>
            <person name="Amoako-Attah I."/>
            <person name="Bukari Y."/>
            <person name="Meinhardt L.W."/>
            <person name="Bailey B.A."/>
            <person name="Cohen S.P."/>
        </authorList>
    </citation>
    <scope>NUCLEOTIDE SEQUENCE [LARGE SCALE GENOMIC DNA]</scope>
    <source>
        <strain evidence="2 3">MS-2</strain>
    </source>
</reference>
<dbReference type="InterPro" id="IPR018811">
    <property type="entry name" value="MRX11"/>
</dbReference>
<feature type="transmembrane region" description="Helical" evidence="1">
    <location>
        <begin position="26"/>
        <end position="47"/>
    </location>
</feature>
<keyword evidence="1" id="KW-1133">Transmembrane helix</keyword>
<comment type="caution">
    <text evidence="2">The sequence shown here is derived from an EMBL/GenBank/DDBJ whole genome shotgun (WGS) entry which is preliminary data.</text>
</comment>
<protein>
    <submittedName>
        <fullName evidence="2">Uncharacterized protein</fullName>
    </submittedName>
</protein>
<keyword evidence="3" id="KW-1185">Reference proteome</keyword>
<dbReference type="PANTHER" id="PTHR28002">
    <property type="entry name" value="MIOREX COMPLEX COMPONENT 11"/>
    <property type="match status" value="1"/>
</dbReference>
<dbReference type="Pfam" id="PF10306">
    <property type="entry name" value="FLILHELTA"/>
    <property type="match status" value="1"/>
</dbReference>
<keyword evidence="1" id="KW-0812">Transmembrane</keyword>
<dbReference type="Proteomes" id="UP001437256">
    <property type="component" value="Unassembled WGS sequence"/>
</dbReference>
<evidence type="ECO:0000313" key="3">
    <source>
        <dbReference type="Proteomes" id="UP001437256"/>
    </source>
</evidence>
<evidence type="ECO:0000256" key="1">
    <source>
        <dbReference type="SAM" id="Phobius"/>
    </source>
</evidence>